<keyword evidence="2" id="KW-0004">4Fe-4S</keyword>
<comment type="caution">
    <text evidence="8">The sequence shown here is derived from an EMBL/GenBank/DDBJ whole genome shotgun (WGS) entry which is preliminary data.</text>
</comment>
<dbReference type="Gene3D" id="1.10.1060.10">
    <property type="entry name" value="Alpha-helical ferredoxin"/>
    <property type="match status" value="1"/>
</dbReference>
<dbReference type="STRING" id="1817863.A2Y62_01565"/>
<keyword evidence="1" id="KW-0813">Transport</keyword>
<proteinExistence type="predicted"/>
<dbReference type="Proteomes" id="UP000178943">
    <property type="component" value="Unassembled WGS sequence"/>
</dbReference>
<dbReference type="SUPFAM" id="SSF46548">
    <property type="entry name" value="alpha-helical ferredoxin"/>
    <property type="match status" value="1"/>
</dbReference>
<evidence type="ECO:0000313" key="8">
    <source>
        <dbReference type="EMBL" id="OGF66901.1"/>
    </source>
</evidence>
<keyword evidence="4" id="KW-0249">Electron transport</keyword>
<name>A0A1F5VUZ7_9BACT</name>
<keyword evidence="5" id="KW-0408">Iron</keyword>
<accession>A0A1F5VUZ7</accession>
<evidence type="ECO:0000256" key="5">
    <source>
        <dbReference type="ARBA" id="ARBA00023004"/>
    </source>
</evidence>
<dbReference type="EMBL" id="MFGW01000078">
    <property type="protein sequence ID" value="OGF66901.1"/>
    <property type="molecule type" value="Genomic_DNA"/>
</dbReference>
<dbReference type="GO" id="GO:0051539">
    <property type="term" value="F:4 iron, 4 sulfur cluster binding"/>
    <property type="evidence" value="ECO:0007669"/>
    <property type="project" value="UniProtKB-KW"/>
</dbReference>
<dbReference type="PANTHER" id="PTHR43551">
    <property type="entry name" value="FUMARATE REDUCTASE IRON-SULFUR SUBUNIT"/>
    <property type="match status" value="1"/>
</dbReference>
<gene>
    <name evidence="8" type="ORF">A2Y62_01565</name>
</gene>
<evidence type="ECO:0000256" key="4">
    <source>
        <dbReference type="ARBA" id="ARBA00022982"/>
    </source>
</evidence>
<keyword evidence="6" id="KW-0411">Iron-sulfur</keyword>
<dbReference type="AlphaFoldDB" id="A0A1F5VUZ7"/>
<evidence type="ECO:0000256" key="6">
    <source>
        <dbReference type="ARBA" id="ARBA00023014"/>
    </source>
</evidence>
<feature type="non-terminal residue" evidence="8">
    <location>
        <position position="353"/>
    </location>
</feature>
<dbReference type="Pfam" id="PF13183">
    <property type="entry name" value="Fer4_8"/>
    <property type="match status" value="1"/>
</dbReference>
<evidence type="ECO:0000256" key="1">
    <source>
        <dbReference type="ARBA" id="ARBA00022448"/>
    </source>
</evidence>
<dbReference type="InterPro" id="IPR009051">
    <property type="entry name" value="Helical_ferredxn"/>
</dbReference>
<feature type="domain" description="4Fe-4S ferredoxin-type" evidence="7">
    <location>
        <begin position="38"/>
        <end position="67"/>
    </location>
</feature>
<reference evidence="8 9" key="1">
    <citation type="journal article" date="2016" name="Nat. Commun.">
        <title>Thousands of microbial genomes shed light on interconnected biogeochemical processes in an aquifer system.</title>
        <authorList>
            <person name="Anantharaman K."/>
            <person name="Brown C.T."/>
            <person name="Hug L.A."/>
            <person name="Sharon I."/>
            <person name="Castelle C.J."/>
            <person name="Probst A.J."/>
            <person name="Thomas B.C."/>
            <person name="Singh A."/>
            <person name="Wilkins M.J."/>
            <person name="Karaoz U."/>
            <person name="Brodie E.L."/>
            <person name="Williams K.H."/>
            <person name="Hubbard S.S."/>
            <person name="Banfield J.F."/>
        </authorList>
    </citation>
    <scope>NUCLEOTIDE SEQUENCE [LARGE SCALE GENOMIC DNA]</scope>
</reference>
<evidence type="ECO:0000313" key="9">
    <source>
        <dbReference type="Proteomes" id="UP000178943"/>
    </source>
</evidence>
<dbReference type="GO" id="GO:0046872">
    <property type="term" value="F:metal ion binding"/>
    <property type="evidence" value="ECO:0007669"/>
    <property type="project" value="UniProtKB-KW"/>
</dbReference>
<organism evidence="8 9">
    <name type="scientific">Candidatus Fischerbacteria bacterium RBG_13_37_8</name>
    <dbReference type="NCBI Taxonomy" id="1817863"/>
    <lineage>
        <taxon>Bacteria</taxon>
        <taxon>Candidatus Fischeribacteriota</taxon>
    </lineage>
</organism>
<protein>
    <recommendedName>
        <fullName evidence="7">4Fe-4S ferredoxin-type domain-containing protein</fullName>
    </recommendedName>
</protein>
<dbReference type="PANTHER" id="PTHR43551:SF1">
    <property type="entry name" value="HETERODISULFIDE REDUCTASE"/>
    <property type="match status" value="1"/>
</dbReference>
<evidence type="ECO:0000256" key="2">
    <source>
        <dbReference type="ARBA" id="ARBA00022485"/>
    </source>
</evidence>
<dbReference type="InterPro" id="IPR017896">
    <property type="entry name" value="4Fe4S_Fe-S-bd"/>
</dbReference>
<evidence type="ECO:0000259" key="7">
    <source>
        <dbReference type="PROSITE" id="PS51379"/>
    </source>
</evidence>
<keyword evidence="3" id="KW-0479">Metal-binding</keyword>
<sequence length="353" mass="40723">MNEKEQNVKVKTIEERIDALSEVEFQKLVQIMRKKLHAENAVYLNSCVHCGLCAESCHYYLTDENVKSLPAYKLSLITKVFKNYFTKSGKFMPHWVDAQELDREMIKEWIDVLFGRCSLCGRCTINCTIGINIAYLIMMARGMLSEVNLIPAGLEGTVKTAIEKGNNMGIPQEEWIETLEWIEDELKDDLNDENARIPIDKKGAKFLYVLNPREPMFFPMSLSAIAKIFHVAKEDWTFASDYFDMTNYGLYTGKDELSAIMSERLVETMERLGCETLVLAECGHGFNANRWEGPEWLKRKYTFQVKSILEIVAQYIHEGRIKLDPSKNKEPVTLHDPCNLVRYGGIVEEQRYI</sequence>
<evidence type="ECO:0000256" key="3">
    <source>
        <dbReference type="ARBA" id="ARBA00022723"/>
    </source>
</evidence>
<dbReference type="PROSITE" id="PS51379">
    <property type="entry name" value="4FE4S_FER_2"/>
    <property type="match status" value="1"/>
</dbReference>